<dbReference type="GO" id="GO:0003677">
    <property type="term" value="F:DNA binding"/>
    <property type="evidence" value="ECO:0007669"/>
    <property type="project" value="UniProtKB-KW"/>
</dbReference>
<dbReference type="SUPFAM" id="SSF88946">
    <property type="entry name" value="Sigma2 domain of RNA polymerase sigma factors"/>
    <property type="match status" value="1"/>
</dbReference>
<evidence type="ECO:0000259" key="7">
    <source>
        <dbReference type="Pfam" id="PF08281"/>
    </source>
</evidence>
<dbReference type="GO" id="GO:0006352">
    <property type="term" value="P:DNA-templated transcription initiation"/>
    <property type="evidence" value="ECO:0007669"/>
    <property type="project" value="InterPro"/>
</dbReference>
<dbReference type="SUPFAM" id="SSF88659">
    <property type="entry name" value="Sigma3 and sigma4 domains of RNA polymerase sigma factors"/>
    <property type="match status" value="1"/>
</dbReference>
<dbReference type="Gene3D" id="1.10.1740.10">
    <property type="match status" value="1"/>
</dbReference>
<dbReference type="InterPro" id="IPR013249">
    <property type="entry name" value="RNA_pol_sigma70_r4_t2"/>
</dbReference>
<dbReference type="CDD" id="cd06171">
    <property type="entry name" value="Sigma70_r4"/>
    <property type="match status" value="1"/>
</dbReference>
<dbReference type="Proteomes" id="UP000260925">
    <property type="component" value="Unassembled WGS sequence"/>
</dbReference>
<evidence type="ECO:0000256" key="4">
    <source>
        <dbReference type="ARBA" id="ARBA00023125"/>
    </source>
</evidence>
<dbReference type="InterPro" id="IPR014284">
    <property type="entry name" value="RNA_pol_sigma-70_dom"/>
</dbReference>
<dbReference type="InterPro" id="IPR039425">
    <property type="entry name" value="RNA_pol_sigma-70-like"/>
</dbReference>
<keyword evidence="2" id="KW-0805">Transcription regulation</keyword>
<comment type="caution">
    <text evidence="8">The sequence shown here is derived from an EMBL/GenBank/DDBJ whole genome shotgun (WGS) entry which is preliminary data.</text>
</comment>
<proteinExistence type="inferred from homology"/>
<name>A0A3B9QVX9_9CORY</name>
<organism evidence="8 9">
    <name type="scientific">Corynebacterium variabile</name>
    <dbReference type="NCBI Taxonomy" id="1727"/>
    <lineage>
        <taxon>Bacteria</taxon>
        <taxon>Bacillati</taxon>
        <taxon>Actinomycetota</taxon>
        <taxon>Actinomycetes</taxon>
        <taxon>Mycobacteriales</taxon>
        <taxon>Corynebacteriaceae</taxon>
        <taxon>Corynebacterium</taxon>
    </lineage>
</organism>
<evidence type="ECO:0000256" key="5">
    <source>
        <dbReference type="ARBA" id="ARBA00023163"/>
    </source>
</evidence>
<evidence type="ECO:0000313" key="8">
    <source>
        <dbReference type="EMBL" id="HAF73058.1"/>
    </source>
</evidence>
<evidence type="ECO:0000259" key="6">
    <source>
        <dbReference type="Pfam" id="PF04542"/>
    </source>
</evidence>
<dbReference type="InterPro" id="IPR013324">
    <property type="entry name" value="RNA_pol_sigma_r3/r4-like"/>
</dbReference>
<dbReference type="PANTHER" id="PTHR43133">
    <property type="entry name" value="RNA POLYMERASE ECF-TYPE SIGMA FACTO"/>
    <property type="match status" value="1"/>
</dbReference>
<dbReference type="InterPro" id="IPR036388">
    <property type="entry name" value="WH-like_DNA-bd_sf"/>
</dbReference>
<reference evidence="8 9" key="1">
    <citation type="journal article" date="2018" name="Nat. Biotechnol.">
        <title>A standardized bacterial taxonomy based on genome phylogeny substantially revises the tree of life.</title>
        <authorList>
            <person name="Parks D.H."/>
            <person name="Chuvochina M."/>
            <person name="Waite D.W."/>
            <person name="Rinke C."/>
            <person name="Skarshewski A."/>
            <person name="Chaumeil P.A."/>
            <person name="Hugenholtz P."/>
        </authorList>
    </citation>
    <scope>NUCLEOTIDE SEQUENCE [LARGE SCALE GENOMIC DNA]</scope>
    <source>
        <strain evidence="8">UBA9851</strain>
    </source>
</reference>
<keyword evidence="3" id="KW-0731">Sigma factor</keyword>
<dbReference type="Gene3D" id="1.10.10.10">
    <property type="entry name" value="Winged helix-like DNA-binding domain superfamily/Winged helix DNA-binding domain"/>
    <property type="match status" value="1"/>
</dbReference>
<accession>A0A3B9QVX9</accession>
<dbReference type="RefSeq" id="WP_312801410.1">
    <property type="nucleotide sequence ID" value="NZ_CAURZS010000005.1"/>
</dbReference>
<sequence>MTAVLPAPMPATDQTTTDHDDLTDAQLLQRHCDGCRRAYRVLITRHERLLTWTLHHLRIAPEQHADILQDALLKVHRQAASFRGNGGAGPWLRTILTNTALTHLRDAGRRREDVDGGADGLLDRLRHTPDPRVVDAARTVQRLVLIEAVNNLRPGLREAVVLSDLHGLSMEDVSSRTGVPVGTVKSRLSRARRQLRAHLTTAGLVPTVRSTPSADTVTL</sequence>
<feature type="domain" description="RNA polymerase sigma factor 70 region 4 type 2" evidence="7">
    <location>
        <begin position="144"/>
        <end position="195"/>
    </location>
</feature>
<dbReference type="EMBL" id="DMDD01000229">
    <property type="protein sequence ID" value="HAF73058.1"/>
    <property type="molecule type" value="Genomic_DNA"/>
</dbReference>
<keyword evidence="4" id="KW-0238">DNA-binding</keyword>
<dbReference type="PANTHER" id="PTHR43133:SF46">
    <property type="entry name" value="RNA POLYMERASE SIGMA-70 FACTOR ECF SUBFAMILY"/>
    <property type="match status" value="1"/>
</dbReference>
<dbReference type="GO" id="GO:0016987">
    <property type="term" value="F:sigma factor activity"/>
    <property type="evidence" value="ECO:0007669"/>
    <property type="project" value="UniProtKB-KW"/>
</dbReference>
<evidence type="ECO:0000256" key="3">
    <source>
        <dbReference type="ARBA" id="ARBA00023082"/>
    </source>
</evidence>
<evidence type="ECO:0000256" key="1">
    <source>
        <dbReference type="ARBA" id="ARBA00010641"/>
    </source>
</evidence>
<feature type="domain" description="RNA polymerase sigma-70 region 2" evidence="6">
    <location>
        <begin position="42"/>
        <end position="110"/>
    </location>
</feature>
<comment type="similarity">
    <text evidence="1">Belongs to the sigma-70 factor family. ECF subfamily.</text>
</comment>
<dbReference type="AlphaFoldDB" id="A0A3B9QVX9"/>
<dbReference type="Pfam" id="PF08281">
    <property type="entry name" value="Sigma70_r4_2"/>
    <property type="match status" value="1"/>
</dbReference>
<dbReference type="Pfam" id="PF04542">
    <property type="entry name" value="Sigma70_r2"/>
    <property type="match status" value="1"/>
</dbReference>
<evidence type="ECO:0000256" key="2">
    <source>
        <dbReference type="ARBA" id="ARBA00023015"/>
    </source>
</evidence>
<evidence type="ECO:0000313" key="9">
    <source>
        <dbReference type="Proteomes" id="UP000260925"/>
    </source>
</evidence>
<dbReference type="NCBIfam" id="TIGR02937">
    <property type="entry name" value="sigma70-ECF"/>
    <property type="match status" value="1"/>
</dbReference>
<keyword evidence="5" id="KW-0804">Transcription</keyword>
<dbReference type="InterPro" id="IPR013325">
    <property type="entry name" value="RNA_pol_sigma_r2"/>
</dbReference>
<gene>
    <name evidence="8" type="ORF">DCL06_09715</name>
</gene>
<protein>
    <submittedName>
        <fullName evidence="8">RNA polymerase subunit sigma</fullName>
    </submittedName>
</protein>
<dbReference type="InterPro" id="IPR007627">
    <property type="entry name" value="RNA_pol_sigma70_r2"/>
</dbReference>